<dbReference type="OrthoDB" id="8478129at2"/>
<dbReference type="PANTHER" id="PTHR35569">
    <property type="entry name" value="CYANAMIDE HYDRATASE DDI2-RELATED"/>
    <property type="match status" value="1"/>
</dbReference>
<dbReference type="InterPro" id="IPR006674">
    <property type="entry name" value="HD_domain"/>
</dbReference>
<gene>
    <name evidence="2" type="ORF">SAMN05444320_113110</name>
</gene>
<organism evidence="2 3">
    <name type="scientific">Streptoalloteichus hindustanus</name>
    <dbReference type="NCBI Taxonomy" id="2017"/>
    <lineage>
        <taxon>Bacteria</taxon>
        <taxon>Bacillati</taxon>
        <taxon>Actinomycetota</taxon>
        <taxon>Actinomycetes</taxon>
        <taxon>Pseudonocardiales</taxon>
        <taxon>Pseudonocardiaceae</taxon>
        <taxon>Streptoalloteichus</taxon>
    </lineage>
</organism>
<dbReference type="SUPFAM" id="SSF109604">
    <property type="entry name" value="HD-domain/PDEase-like"/>
    <property type="match status" value="1"/>
</dbReference>
<dbReference type="AlphaFoldDB" id="A0A1M5MG58"/>
<keyword evidence="3" id="KW-1185">Reference proteome</keyword>
<dbReference type="CDD" id="cd00077">
    <property type="entry name" value="HDc"/>
    <property type="match status" value="1"/>
</dbReference>
<proteinExistence type="predicted"/>
<dbReference type="InterPro" id="IPR003607">
    <property type="entry name" value="HD/PDEase_dom"/>
</dbReference>
<feature type="domain" description="HD" evidence="1">
    <location>
        <begin position="32"/>
        <end position="122"/>
    </location>
</feature>
<evidence type="ECO:0000313" key="3">
    <source>
        <dbReference type="Proteomes" id="UP000184501"/>
    </source>
</evidence>
<dbReference type="PANTHER" id="PTHR35569:SF1">
    <property type="entry name" value="CYANAMIDE HYDRATASE DDI2-RELATED"/>
    <property type="match status" value="1"/>
</dbReference>
<dbReference type="RefSeq" id="WP_073489186.1">
    <property type="nucleotide sequence ID" value="NZ_FQVN01000013.1"/>
</dbReference>
<dbReference type="EMBL" id="FQVN01000013">
    <property type="protein sequence ID" value="SHG76310.1"/>
    <property type="molecule type" value="Genomic_DNA"/>
</dbReference>
<accession>A0A1M5MG58</accession>
<sequence length="224" mass="25046">MTTVYDGLPFPRTDLARAATQFARENVHAAIFNHSMRTYLYGRFLGEHRGLRPDEDYDDELLFLGCVLHDVGLGPKGNGDQRFDIDGADLAAEFLTKQGVDPERIEVVWDAVALHLYFEVASRKQPEIALVTEGAGYDLGPTGPALPPGYADRVHAVLPRLHTGAVLYDLVVEQALAKPQKAPLFSFPGELVRQKTGDAWPTWRQLMDKEPSWHDYDGYRPRTG</sequence>
<dbReference type="Proteomes" id="UP000184501">
    <property type="component" value="Unassembled WGS sequence"/>
</dbReference>
<name>A0A1M5MG58_STRHI</name>
<dbReference type="Pfam" id="PF01966">
    <property type="entry name" value="HD"/>
    <property type="match status" value="1"/>
</dbReference>
<dbReference type="STRING" id="2017.SAMN05444320_113110"/>
<dbReference type="Gene3D" id="1.10.3210.10">
    <property type="entry name" value="Hypothetical protein af1432"/>
    <property type="match status" value="1"/>
</dbReference>
<protein>
    <submittedName>
        <fullName evidence="2">HD domain-containing protein</fullName>
    </submittedName>
</protein>
<evidence type="ECO:0000313" key="2">
    <source>
        <dbReference type="EMBL" id="SHG76310.1"/>
    </source>
</evidence>
<evidence type="ECO:0000259" key="1">
    <source>
        <dbReference type="Pfam" id="PF01966"/>
    </source>
</evidence>
<reference evidence="2 3" key="1">
    <citation type="submission" date="2016-11" db="EMBL/GenBank/DDBJ databases">
        <authorList>
            <person name="Jaros S."/>
            <person name="Januszkiewicz K."/>
            <person name="Wedrychowicz H."/>
        </authorList>
    </citation>
    <scope>NUCLEOTIDE SEQUENCE [LARGE SCALE GENOMIC DNA]</scope>
    <source>
        <strain evidence="2 3">DSM 44523</strain>
    </source>
</reference>